<feature type="chain" id="PRO_5046182566" evidence="2">
    <location>
        <begin position="16"/>
        <end position="151"/>
    </location>
</feature>
<feature type="compositionally biased region" description="Basic and acidic residues" evidence="1">
    <location>
        <begin position="85"/>
        <end position="96"/>
    </location>
</feature>
<keyword evidence="4" id="KW-1185">Reference proteome</keyword>
<reference evidence="3 4" key="1">
    <citation type="submission" date="2021-05" db="EMBL/GenBank/DDBJ databases">
        <title>Genome Assembly of Synthetic Allotetraploid Brassica napus Reveals Homoeologous Exchanges between Subgenomes.</title>
        <authorList>
            <person name="Davis J.T."/>
        </authorList>
    </citation>
    <scope>NUCLEOTIDE SEQUENCE [LARGE SCALE GENOMIC DNA]</scope>
    <source>
        <strain evidence="4">cv. Da-Ae</strain>
        <tissue evidence="3">Seedling</tissue>
    </source>
</reference>
<comment type="caution">
    <text evidence="3">The sequence shown here is derived from an EMBL/GenBank/DDBJ whole genome shotgun (WGS) entry which is preliminary data.</text>
</comment>
<accession>A0ABQ7X9P2</accession>
<sequence length="151" mass="16747">MLVSFLLIGLFFSQGINVMNEALEASCSKIQISLARAHEAGKEITCLKSEAEAEKNVCSVREANMAKKHDSRKAGGGLDLPEPLGSDRDRVGRDDSSSNNFRRFPRGKFASFSLRRIKRQRGGESVSKLLISYALADRNTRSFIKIRILEG</sequence>
<keyword evidence="2" id="KW-0732">Signal</keyword>
<name>A0ABQ7X9P2_BRANA</name>
<proteinExistence type="predicted"/>
<dbReference type="EMBL" id="JAGKQM010001000">
    <property type="protein sequence ID" value="KAH0852668.1"/>
    <property type="molecule type" value="Genomic_DNA"/>
</dbReference>
<dbReference type="Proteomes" id="UP000824890">
    <property type="component" value="Unassembled WGS sequence"/>
</dbReference>
<gene>
    <name evidence="3" type="ORF">HID58_093833</name>
</gene>
<evidence type="ECO:0000256" key="2">
    <source>
        <dbReference type="SAM" id="SignalP"/>
    </source>
</evidence>
<protein>
    <submittedName>
        <fullName evidence="3">Uncharacterized protein</fullName>
    </submittedName>
</protein>
<feature type="signal peptide" evidence="2">
    <location>
        <begin position="1"/>
        <end position="15"/>
    </location>
</feature>
<feature type="region of interest" description="Disordered" evidence="1">
    <location>
        <begin position="64"/>
        <end position="102"/>
    </location>
</feature>
<evidence type="ECO:0000313" key="4">
    <source>
        <dbReference type="Proteomes" id="UP000824890"/>
    </source>
</evidence>
<organism evidence="3 4">
    <name type="scientific">Brassica napus</name>
    <name type="common">Rape</name>
    <dbReference type="NCBI Taxonomy" id="3708"/>
    <lineage>
        <taxon>Eukaryota</taxon>
        <taxon>Viridiplantae</taxon>
        <taxon>Streptophyta</taxon>
        <taxon>Embryophyta</taxon>
        <taxon>Tracheophyta</taxon>
        <taxon>Spermatophyta</taxon>
        <taxon>Magnoliopsida</taxon>
        <taxon>eudicotyledons</taxon>
        <taxon>Gunneridae</taxon>
        <taxon>Pentapetalae</taxon>
        <taxon>rosids</taxon>
        <taxon>malvids</taxon>
        <taxon>Brassicales</taxon>
        <taxon>Brassicaceae</taxon>
        <taxon>Brassiceae</taxon>
        <taxon>Brassica</taxon>
    </lineage>
</organism>
<evidence type="ECO:0000256" key="1">
    <source>
        <dbReference type="SAM" id="MobiDB-lite"/>
    </source>
</evidence>
<evidence type="ECO:0000313" key="3">
    <source>
        <dbReference type="EMBL" id="KAH0852668.1"/>
    </source>
</evidence>